<sequence>MGKLLISGLIGGLIGFSVEFIVGFWSARNNFLPDGFWLVAIIATMMPSLLITLILYNNINKILVRYTPFVQLIASLIWGLACSIMTAVPLSFAHVPRMWMEMLPWITLHVYAILFFPIAMVFWSATVFEAPMPWKRRDQSKLGMVILIISATILVSSAVVYYLWRFVFHTLPWNSI</sequence>
<gene>
    <name evidence="2" type="ORF">OE747_11040</name>
</gene>
<evidence type="ECO:0000256" key="1">
    <source>
        <dbReference type="SAM" id="Phobius"/>
    </source>
</evidence>
<name>A0ABT3AJM2_9RHOB</name>
<keyword evidence="1" id="KW-0812">Transmembrane</keyword>
<protein>
    <submittedName>
        <fullName evidence="2">Uncharacterized protein</fullName>
    </submittedName>
</protein>
<comment type="caution">
    <text evidence="2">The sequence shown here is derived from an EMBL/GenBank/DDBJ whole genome shotgun (WGS) entry which is preliminary data.</text>
</comment>
<feature type="transmembrane region" description="Helical" evidence="1">
    <location>
        <begin position="36"/>
        <end position="56"/>
    </location>
</feature>
<feature type="transmembrane region" description="Helical" evidence="1">
    <location>
        <begin position="108"/>
        <end position="130"/>
    </location>
</feature>
<dbReference type="Proteomes" id="UP001320899">
    <property type="component" value="Unassembled WGS sequence"/>
</dbReference>
<dbReference type="RefSeq" id="WP_263828659.1">
    <property type="nucleotide sequence ID" value="NZ_JAOWLB010000006.1"/>
</dbReference>
<keyword evidence="3" id="KW-1185">Reference proteome</keyword>
<feature type="transmembrane region" description="Helical" evidence="1">
    <location>
        <begin position="68"/>
        <end position="88"/>
    </location>
</feature>
<keyword evidence="1" id="KW-0472">Membrane</keyword>
<dbReference type="EMBL" id="JAOWLB010000006">
    <property type="protein sequence ID" value="MCV2888881.1"/>
    <property type="molecule type" value="Genomic_DNA"/>
</dbReference>
<proteinExistence type="predicted"/>
<keyword evidence="1" id="KW-1133">Transmembrane helix</keyword>
<feature type="transmembrane region" description="Helical" evidence="1">
    <location>
        <begin position="142"/>
        <end position="164"/>
    </location>
</feature>
<reference evidence="2 3" key="1">
    <citation type="submission" date="2022-10" db="EMBL/GenBank/DDBJ databases">
        <title>Ruegeria sp. nov., isolated from ocean surface sediments.</title>
        <authorList>
            <person name="He W."/>
            <person name="Xue H.-P."/>
            <person name="Zhang D.-F."/>
        </authorList>
    </citation>
    <scope>NUCLEOTIDE SEQUENCE [LARGE SCALE GENOMIC DNA]</scope>
    <source>
        <strain evidence="2 3">XHP0148</strain>
    </source>
</reference>
<accession>A0ABT3AJM2</accession>
<organism evidence="2 3">
    <name type="scientific">Ruegeria aquimaris</name>
    <dbReference type="NCBI Taxonomy" id="2984333"/>
    <lineage>
        <taxon>Bacteria</taxon>
        <taxon>Pseudomonadati</taxon>
        <taxon>Pseudomonadota</taxon>
        <taxon>Alphaproteobacteria</taxon>
        <taxon>Rhodobacterales</taxon>
        <taxon>Roseobacteraceae</taxon>
        <taxon>Ruegeria</taxon>
    </lineage>
</organism>
<evidence type="ECO:0000313" key="2">
    <source>
        <dbReference type="EMBL" id="MCV2888881.1"/>
    </source>
</evidence>
<evidence type="ECO:0000313" key="3">
    <source>
        <dbReference type="Proteomes" id="UP001320899"/>
    </source>
</evidence>